<accession>A0AC60PDU2</accession>
<evidence type="ECO:0000313" key="2">
    <source>
        <dbReference type="Proteomes" id="UP000805193"/>
    </source>
</evidence>
<sequence>MKIKKVGKRRSMLGEAPHWDARTATLIYVDRINSEIIRFDPATQEEVEIVNVDGCVGNAITCAQDGRQVVACVNTGIYKVDLDSRAKTLLTQVDDRNAAVKCAFSDGKCDAMGRLWAGTMPKERGTNEPFGKVCSLYCYSKGKLRSTLPQVSASSGIAWTTDNKTMYFNDSIPGKTYAFDYDLKTGTIQNRQLLIDFKSTFGYCDCGVPNGMTCDVNDKVWMTCFGTGTVLQIDPETAKILTRISLPTQCTTACCFGGKDYDVLYVTSGSSDPEVTGPDDGMLYQITELGVKGSAPFEFIG</sequence>
<keyword evidence="2" id="KW-1185">Reference proteome</keyword>
<evidence type="ECO:0000313" key="1">
    <source>
        <dbReference type="EMBL" id="KAG0418134.1"/>
    </source>
</evidence>
<comment type="caution">
    <text evidence="1">The sequence shown here is derived from an EMBL/GenBank/DDBJ whole genome shotgun (WGS) entry which is preliminary data.</text>
</comment>
<organism evidence="1 2">
    <name type="scientific">Ixodes persulcatus</name>
    <name type="common">Taiga tick</name>
    <dbReference type="NCBI Taxonomy" id="34615"/>
    <lineage>
        <taxon>Eukaryota</taxon>
        <taxon>Metazoa</taxon>
        <taxon>Ecdysozoa</taxon>
        <taxon>Arthropoda</taxon>
        <taxon>Chelicerata</taxon>
        <taxon>Arachnida</taxon>
        <taxon>Acari</taxon>
        <taxon>Parasitiformes</taxon>
        <taxon>Ixodida</taxon>
        <taxon>Ixodoidea</taxon>
        <taxon>Ixodidae</taxon>
        <taxon>Ixodinae</taxon>
        <taxon>Ixodes</taxon>
    </lineage>
</organism>
<dbReference type="EMBL" id="JABSTQ010010762">
    <property type="protein sequence ID" value="KAG0418134.1"/>
    <property type="molecule type" value="Genomic_DNA"/>
</dbReference>
<protein>
    <submittedName>
        <fullName evidence="1">Uncharacterized protein</fullName>
    </submittedName>
</protein>
<gene>
    <name evidence="1" type="ORF">HPB47_005109</name>
</gene>
<reference evidence="1 2" key="1">
    <citation type="journal article" date="2020" name="Cell">
        <title>Large-Scale Comparative Analyses of Tick Genomes Elucidate Their Genetic Diversity and Vector Capacities.</title>
        <authorList>
            <consortium name="Tick Genome and Microbiome Consortium (TIGMIC)"/>
            <person name="Jia N."/>
            <person name="Wang J."/>
            <person name="Shi W."/>
            <person name="Du L."/>
            <person name="Sun Y."/>
            <person name="Zhan W."/>
            <person name="Jiang J.F."/>
            <person name="Wang Q."/>
            <person name="Zhang B."/>
            <person name="Ji P."/>
            <person name="Bell-Sakyi L."/>
            <person name="Cui X.M."/>
            <person name="Yuan T.T."/>
            <person name="Jiang B.G."/>
            <person name="Yang W.F."/>
            <person name="Lam T.T."/>
            <person name="Chang Q.C."/>
            <person name="Ding S.J."/>
            <person name="Wang X.J."/>
            <person name="Zhu J.G."/>
            <person name="Ruan X.D."/>
            <person name="Zhao L."/>
            <person name="Wei J.T."/>
            <person name="Ye R.Z."/>
            <person name="Que T.C."/>
            <person name="Du C.H."/>
            <person name="Zhou Y.H."/>
            <person name="Cheng J.X."/>
            <person name="Dai P.F."/>
            <person name="Guo W.B."/>
            <person name="Han X.H."/>
            <person name="Huang E.J."/>
            <person name="Li L.F."/>
            <person name="Wei W."/>
            <person name="Gao Y.C."/>
            <person name="Liu J.Z."/>
            <person name="Shao H.Z."/>
            <person name="Wang X."/>
            <person name="Wang C.C."/>
            <person name="Yang T.C."/>
            <person name="Huo Q.B."/>
            <person name="Li W."/>
            <person name="Chen H.Y."/>
            <person name="Chen S.E."/>
            <person name="Zhou L.G."/>
            <person name="Ni X.B."/>
            <person name="Tian J.H."/>
            <person name="Sheng Y."/>
            <person name="Liu T."/>
            <person name="Pan Y.S."/>
            <person name="Xia L.Y."/>
            <person name="Li J."/>
            <person name="Zhao F."/>
            <person name="Cao W.C."/>
        </authorList>
    </citation>
    <scope>NUCLEOTIDE SEQUENCE [LARGE SCALE GENOMIC DNA]</scope>
    <source>
        <strain evidence="1">Iper-2018</strain>
    </source>
</reference>
<proteinExistence type="predicted"/>
<dbReference type="Proteomes" id="UP000805193">
    <property type="component" value="Unassembled WGS sequence"/>
</dbReference>
<name>A0AC60PDU2_IXOPE</name>